<proteinExistence type="predicted"/>
<sequence>MKVNAFTAFVWAIAAAASVQCELATYTVLSPSPTVSVIVKSKTYTLKSSTATPFVHVGTAPGGSSYRYVIKGKKERATRSAIPAGSGTQPEFFDRPNQVSVPHLPKLYSNKYSDKVYTSAHLENEIGSIHFSAPASEVKKLYASKESKAKVISTMTFINSKGIQTFTNSTIAIGGESTRDWAKKAYKFSLSKDSDGLYGLRKFKLRAEATEPTMIREKLYYDMLDALGLPSPSTSYVRLFINNDQIGLFLLVDEISNPWLKSDFNGGKKYDNGILYKMDGGGDRVGANLAYVGTSESKYSDFYAVEEESGSGEKSLKRLIDFTKWIKEKGLTASTAEWDAQIDTDGFLKHMALEFLNAAWDNYWVSASNYYIYHDPKKNQLQWISYDLDYTIGNGIEKTQKHLLTDTYSKYAADQTPRPLIDTLLKSSTFKKNFEKILKNVLENLYKPEILNKRIDGLVNLIQDDVAWDRSLKRVSKGDDWEWDLSDFKSSIIKGFGEDGQWYGLKEWISKKYAAVHKQL</sequence>
<protein>
    <recommendedName>
        <fullName evidence="4">Coth protein-domain-containing protein</fullName>
    </recommendedName>
</protein>
<reference evidence="2" key="1">
    <citation type="submission" date="2020-12" db="EMBL/GenBank/DDBJ databases">
        <title>Metabolic potential, ecology and presence of endohyphal bacteria is reflected in genomic diversity of Mucoromycotina.</title>
        <authorList>
            <person name="Muszewska A."/>
            <person name="Okrasinska A."/>
            <person name="Steczkiewicz K."/>
            <person name="Drgas O."/>
            <person name="Orlowska M."/>
            <person name="Perlinska-Lenart U."/>
            <person name="Aleksandrzak-Piekarczyk T."/>
            <person name="Szatraj K."/>
            <person name="Zielenkiewicz U."/>
            <person name="Pilsyk S."/>
            <person name="Malc E."/>
            <person name="Mieczkowski P."/>
            <person name="Kruszewska J.S."/>
            <person name="Biernat P."/>
            <person name="Pawlowska J."/>
        </authorList>
    </citation>
    <scope>NUCLEOTIDE SEQUENCE</scope>
    <source>
        <strain evidence="2">WA0000051536</strain>
    </source>
</reference>
<dbReference type="EMBL" id="JAEPRA010000001">
    <property type="protein sequence ID" value="KAG2189295.1"/>
    <property type="molecule type" value="Genomic_DNA"/>
</dbReference>
<name>A0A8H7QBY7_9FUNG</name>
<dbReference type="PANTHER" id="PTHR40050">
    <property type="entry name" value="INNER SPORE COAT PROTEIN H"/>
    <property type="match status" value="1"/>
</dbReference>
<evidence type="ECO:0000313" key="2">
    <source>
        <dbReference type="EMBL" id="KAG2189295.1"/>
    </source>
</evidence>
<dbReference type="InterPro" id="IPR014867">
    <property type="entry name" value="Spore_coat_CotH_CotH2/3/7"/>
</dbReference>
<dbReference type="PANTHER" id="PTHR40050:SF1">
    <property type="entry name" value="INNER SPORE COAT PROTEIN H"/>
    <property type="match status" value="1"/>
</dbReference>
<gene>
    <name evidence="2" type="ORF">INT44_004437</name>
</gene>
<keyword evidence="3" id="KW-1185">Reference proteome</keyword>
<evidence type="ECO:0000256" key="1">
    <source>
        <dbReference type="SAM" id="SignalP"/>
    </source>
</evidence>
<dbReference type="AlphaFoldDB" id="A0A8H7QBY7"/>
<keyword evidence="1" id="KW-0732">Signal</keyword>
<feature type="chain" id="PRO_5034288655" description="Coth protein-domain-containing protein" evidence="1">
    <location>
        <begin position="22"/>
        <end position="520"/>
    </location>
</feature>
<feature type="signal peptide" evidence="1">
    <location>
        <begin position="1"/>
        <end position="21"/>
    </location>
</feature>
<organism evidence="2 3">
    <name type="scientific">Umbelopsis vinacea</name>
    <dbReference type="NCBI Taxonomy" id="44442"/>
    <lineage>
        <taxon>Eukaryota</taxon>
        <taxon>Fungi</taxon>
        <taxon>Fungi incertae sedis</taxon>
        <taxon>Mucoromycota</taxon>
        <taxon>Mucoromycotina</taxon>
        <taxon>Umbelopsidomycetes</taxon>
        <taxon>Umbelopsidales</taxon>
        <taxon>Umbelopsidaceae</taxon>
        <taxon>Umbelopsis</taxon>
    </lineage>
</organism>
<dbReference type="OrthoDB" id="10267127at2759"/>
<comment type="caution">
    <text evidence="2">The sequence shown here is derived from an EMBL/GenBank/DDBJ whole genome shotgun (WGS) entry which is preliminary data.</text>
</comment>
<evidence type="ECO:0008006" key="4">
    <source>
        <dbReference type="Google" id="ProtNLM"/>
    </source>
</evidence>
<accession>A0A8H7QBY7</accession>
<evidence type="ECO:0000313" key="3">
    <source>
        <dbReference type="Proteomes" id="UP000612746"/>
    </source>
</evidence>
<dbReference type="Pfam" id="PF08757">
    <property type="entry name" value="CotH"/>
    <property type="match status" value="1"/>
</dbReference>
<dbReference type="Proteomes" id="UP000612746">
    <property type="component" value="Unassembled WGS sequence"/>
</dbReference>